<dbReference type="InterPro" id="IPR000719">
    <property type="entry name" value="Prot_kinase_dom"/>
</dbReference>
<dbReference type="PROSITE" id="PS50011">
    <property type="entry name" value="PROTEIN_KINASE_DOM"/>
    <property type="match status" value="1"/>
</dbReference>
<evidence type="ECO:0000259" key="10">
    <source>
        <dbReference type="PROSITE" id="PS50011"/>
    </source>
</evidence>
<dbReference type="GO" id="GO:0010976">
    <property type="term" value="P:positive regulation of neuron projection development"/>
    <property type="evidence" value="ECO:0007669"/>
    <property type="project" value="TreeGrafter"/>
</dbReference>
<dbReference type="GO" id="GO:0005524">
    <property type="term" value="F:ATP binding"/>
    <property type="evidence" value="ECO:0007669"/>
    <property type="project" value="InterPro"/>
</dbReference>
<feature type="compositionally biased region" description="Polar residues" evidence="8">
    <location>
        <begin position="286"/>
        <end position="298"/>
    </location>
</feature>
<dbReference type="SUPFAM" id="SSF56112">
    <property type="entry name" value="Protein kinase-like (PK-like)"/>
    <property type="match status" value="1"/>
</dbReference>
<keyword evidence="4 9" id="KW-1133">Transmembrane helix</keyword>
<dbReference type="PANTHER" id="PTHR24416">
    <property type="entry name" value="TYROSINE-PROTEIN KINASE RECEPTOR"/>
    <property type="match status" value="1"/>
</dbReference>
<dbReference type="PRINTS" id="PR00109">
    <property type="entry name" value="TYRKINASE"/>
</dbReference>
<keyword evidence="7" id="KW-0325">Glycoprotein</keyword>
<dbReference type="InterPro" id="IPR008266">
    <property type="entry name" value="Tyr_kinase_AS"/>
</dbReference>
<evidence type="ECO:0000256" key="3">
    <source>
        <dbReference type="ARBA" id="ARBA00022729"/>
    </source>
</evidence>
<dbReference type="AlphaFoldDB" id="A0AA85K3L8"/>
<dbReference type="PANTHER" id="PTHR24416:SF349">
    <property type="entry name" value="TYROSINE-PROTEIN KINASE RYK"/>
    <property type="match status" value="1"/>
</dbReference>
<evidence type="ECO:0000256" key="5">
    <source>
        <dbReference type="ARBA" id="ARBA00023136"/>
    </source>
</evidence>
<dbReference type="Gene3D" id="1.10.510.10">
    <property type="entry name" value="Transferase(Phosphotransferase) domain 1"/>
    <property type="match status" value="1"/>
</dbReference>
<accession>A0AA85K3L8</accession>
<dbReference type="InterPro" id="IPR001245">
    <property type="entry name" value="Ser-Thr/Tyr_kinase_cat_dom"/>
</dbReference>
<feature type="region of interest" description="Disordered" evidence="8">
    <location>
        <begin position="266"/>
        <end position="301"/>
    </location>
</feature>
<dbReference type="InterPro" id="IPR050122">
    <property type="entry name" value="RTK"/>
</dbReference>
<keyword evidence="2 9" id="KW-0812">Transmembrane</keyword>
<keyword evidence="3" id="KW-0732">Signal</keyword>
<evidence type="ECO:0000313" key="12">
    <source>
        <dbReference type="WBParaSite" id="TREG1_64450.2"/>
    </source>
</evidence>
<evidence type="ECO:0000256" key="8">
    <source>
        <dbReference type="SAM" id="MobiDB-lite"/>
    </source>
</evidence>
<dbReference type="WBParaSite" id="TREG1_64450.2">
    <property type="protein sequence ID" value="TREG1_64450.2"/>
    <property type="gene ID" value="TREG1_64450"/>
</dbReference>
<dbReference type="InterPro" id="IPR011009">
    <property type="entry name" value="Kinase-like_dom_sf"/>
</dbReference>
<dbReference type="GO" id="GO:0007409">
    <property type="term" value="P:axonogenesis"/>
    <property type="evidence" value="ECO:0007669"/>
    <property type="project" value="TreeGrafter"/>
</dbReference>
<proteinExistence type="predicted"/>
<feature type="domain" description="Protein kinase" evidence="10">
    <location>
        <begin position="243"/>
        <end position="544"/>
    </location>
</feature>
<evidence type="ECO:0000256" key="1">
    <source>
        <dbReference type="ARBA" id="ARBA00004167"/>
    </source>
</evidence>
<reference evidence="11" key="1">
    <citation type="submission" date="2022-06" db="EMBL/GenBank/DDBJ databases">
        <authorList>
            <person name="Berger JAMES D."/>
            <person name="Berger JAMES D."/>
        </authorList>
    </citation>
    <scope>NUCLEOTIDE SEQUENCE [LARGE SCALE GENOMIC DNA]</scope>
</reference>
<keyword evidence="5 9" id="KW-0472">Membrane</keyword>
<dbReference type="PROSITE" id="PS00109">
    <property type="entry name" value="PROTEIN_KINASE_TYR"/>
    <property type="match status" value="1"/>
</dbReference>
<evidence type="ECO:0000256" key="9">
    <source>
        <dbReference type="SAM" id="Phobius"/>
    </source>
</evidence>
<evidence type="ECO:0000256" key="4">
    <source>
        <dbReference type="ARBA" id="ARBA00022989"/>
    </source>
</evidence>
<evidence type="ECO:0000256" key="2">
    <source>
        <dbReference type="ARBA" id="ARBA00022692"/>
    </source>
</evidence>
<sequence>MQVEIILLVITIFGLSMFCLMLIILHHKTATVNHTDQYTRHLRCGYFTSSAKFIKCINLCQKFCKLPKTSLSHDFDCEDNLQKPYPLSTSITKNNLRLKSLQTPVKYDAKTVLTNHHLPSKFIYQSEEKKVKRSQNTQNCNNPPPTPWMMMMFSNEMTIGNINMYKASESSFSCSHLDEMLDPFDSIDDSSHLDSLLDQIPNHRLYANTSRRLDSRNLQSKTLALKYKNYLSKIKQSSTKSDRHEIKLSASADANKLLLFNQQKPNHSNSEHLQSPWVKANKATEDSVSNSDRSNQSKKATEEQVRVFINDACKLVGVKHSQIATVIAASDSVIHTNSCSNHQTVIRPILIYSNAKYSNLKLFLQRKSKGIHDGKLSPNMILTATQLINMGLQILSAVGYLHNINVIHEDIATRNCVIKGKTRIALSDSALSRDLFPEDYHCLGDNTNRPVKWLAHEALIERKYNKATDVWSVGITLWELITKGQQPYANIDAFEMPAVLRSGYRLKKPQNCPDDLWKIIYACWKANPSSRPTVSQLITRLEAFKVAVTNYI</sequence>
<dbReference type="Proteomes" id="UP000050795">
    <property type="component" value="Unassembled WGS sequence"/>
</dbReference>
<dbReference type="GO" id="GO:0004672">
    <property type="term" value="F:protein kinase activity"/>
    <property type="evidence" value="ECO:0007669"/>
    <property type="project" value="InterPro"/>
</dbReference>
<dbReference type="GO" id="GO:0007169">
    <property type="term" value="P:cell surface receptor protein tyrosine kinase signaling pathway"/>
    <property type="evidence" value="ECO:0007669"/>
    <property type="project" value="TreeGrafter"/>
</dbReference>
<reference evidence="12" key="2">
    <citation type="submission" date="2023-11" db="UniProtKB">
        <authorList>
            <consortium name="WormBaseParasite"/>
        </authorList>
    </citation>
    <scope>IDENTIFICATION</scope>
</reference>
<evidence type="ECO:0000256" key="6">
    <source>
        <dbReference type="ARBA" id="ARBA00023170"/>
    </source>
</evidence>
<dbReference type="GO" id="GO:0051897">
    <property type="term" value="P:positive regulation of phosphatidylinositol 3-kinase/protein kinase B signal transduction"/>
    <property type="evidence" value="ECO:0007669"/>
    <property type="project" value="TreeGrafter"/>
</dbReference>
<keyword evidence="11" id="KW-1185">Reference proteome</keyword>
<protein>
    <recommendedName>
        <fullName evidence="10">Protein kinase domain-containing protein</fullName>
    </recommendedName>
</protein>
<keyword evidence="6" id="KW-0675">Receptor</keyword>
<dbReference type="GO" id="GO:0005886">
    <property type="term" value="C:plasma membrane"/>
    <property type="evidence" value="ECO:0007669"/>
    <property type="project" value="TreeGrafter"/>
</dbReference>
<evidence type="ECO:0000313" key="11">
    <source>
        <dbReference type="Proteomes" id="UP000050795"/>
    </source>
</evidence>
<dbReference type="GO" id="GO:0043235">
    <property type="term" value="C:receptor complex"/>
    <property type="evidence" value="ECO:0007669"/>
    <property type="project" value="TreeGrafter"/>
</dbReference>
<dbReference type="Pfam" id="PF07714">
    <property type="entry name" value="PK_Tyr_Ser-Thr"/>
    <property type="match status" value="1"/>
</dbReference>
<organism evidence="11 12">
    <name type="scientific">Trichobilharzia regenti</name>
    <name type="common">Nasal bird schistosome</name>
    <dbReference type="NCBI Taxonomy" id="157069"/>
    <lineage>
        <taxon>Eukaryota</taxon>
        <taxon>Metazoa</taxon>
        <taxon>Spiralia</taxon>
        <taxon>Lophotrochozoa</taxon>
        <taxon>Platyhelminthes</taxon>
        <taxon>Trematoda</taxon>
        <taxon>Digenea</taxon>
        <taxon>Strigeidida</taxon>
        <taxon>Schistosomatoidea</taxon>
        <taxon>Schistosomatidae</taxon>
        <taxon>Trichobilharzia</taxon>
    </lineage>
</organism>
<feature type="transmembrane region" description="Helical" evidence="9">
    <location>
        <begin position="6"/>
        <end position="25"/>
    </location>
</feature>
<comment type="subcellular location">
    <subcellularLocation>
        <location evidence="1">Membrane</location>
        <topology evidence="1">Single-pass membrane protein</topology>
    </subcellularLocation>
</comment>
<name>A0AA85K3L8_TRIRE</name>
<evidence type="ECO:0000256" key="7">
    <source>
        <dbReference type="ARBA" id="ARBA00023180"/>
    </source>
</evidence>